<dbReference type="Gramene" id="PNW70585">
    <property type="protein sequence ID" value="PNW70585"/>
    <property type="gene ID" value="CHLRE_17g725950v5"/>
</dbReference>
<dbReference type="InterPro" id="IPR027417">
    <property type="entry name" value="P-loop_NTPase"/>
</dbReference>
<dbReference type="SUPFAM" id="SSF52540">
    <property type="entry name" value="P-loop containing nucleoside triphosphate hydrolases"/>
    <property type="match status" value="1"/>
</dbReference>
<dbReference type="EC" id="2.8.2.-" evidence="1"/>
<organism evidence="3 4">
    <name type="scientific">Chlamydomonas reinhardtii</name>
    <name type="common">Chlamydomonas smithii</name>
    <dbReference type="NCBI Taxonomy" id="3055"/>
    <lineage>
        <taxon>Eukaryota</taxon>
        <taxon>Viridiplantae</taxon>
        <taxon>Chlorophyta</taxon>
        <taxon>core chlorophytes</taxon>
        <taxon>Chlorophyceae</taxon>
        <taxon>CS clade</taxon>
        <taxon>Chlamydomonadales</taxon>
        <taxon>Chlamydomonadaceae</taxon>
        <taxon>Chlamydomonas</taxon>
    </lineage>
</organism>
<gene>
    <name evidence="3" type="ORF">CHLRE_17g725950v5</name>
</gene>
<sequence>MNVALQPKLGSGAVASTSAAAGTAVSAAATPAGAAPATTASTGGAAQGAISATPAAALNAGTAATTSGAATAAAIKTAAVTTVASPSPSPSPSPAAAAAAAATTGSVIGYTEPTAAELGRMRKAAKVLDPELMEPVPETFEQGVKNPCWAAPDGSYRCLPYFYVTGMFHAGALSMEMKLKQHPDVLTDACTGCQFWGEEGKKMSFYLDHMKHAAQIIKAEPQTKVLMDSSPSTFAFYWAAAGKAHKGYAAAMQPCYKECLDRHYKEKITLASCMDAVCYNASLVGDKQRAKEAGIDWDSEAHNPLLVRAVYGARPPKMILLARDPIRRLYSAFMGYPHYYGKYGRNSTGFTEYVREQVGAFQNCTRKYGSRLCALMFEGLSAEQEKVYFHADQIFRGMYGLFLEIWYRFIPPQHWLVIKSEDFFTQPKPTLAKVVQFLGLSPANNTLLDKMVAAGNVNTYTTDKGPIEPEARRLLADLYRPYNSLLAKITGEPRFEEWNNQT</sequence>
<dbReference type="EMBL" id="CM008978">
    <property type="protein sequence ID" value="PNW70585.1"/>
    <property type="molecule type" value="Genomic_DNA"/>
</dbReference>
<comment type="similarity">
    <text evidence="1">Belongs to the sulfotransferase 1 family.</text>
</comment>
<dbReference type="Gramene" id="PNW70584">
    <property type="protein sequence ID" value="PNW70584"/>
    <property type="gene ID" value="CHLRE_17g725950v5"/>
</dbReference>
<dbReference type="InterPro" id="IPR000863">
    <property type="entry name" value="Sulfotransferase_dom"/>
</dbReference>
<keyword evidence="4" id="KW-1185">Reference proteome</keyword>
<reference evidence="3 4" key="1">
    <citation type="journal article" date="2007" name="Science">
        <title>The Chlamydomonas genome reveals the evolution of key animal and plant functions.</title>
        <authorList>
            <person name="Merchant S.S."/>
            <person name="Prochnik S.E."/>
            <person name="Vallon O."/>
            <person name="Harris E.H."/>
            <person name="Karpowicz S.J."/>
            <person name="Witman G.B."/>
            <person name="Terry A."/>
            <person name="Salamov A."/>
            <person name="Fritz-Laylin L.K."/>
            <person name="Marechal-Drouard L."/>
            <person name="Marshall W.F."/>
            <person name="Qu L.H."/>
            <person name="Nelson D.R."/>
            <person name="Sanderfoot A.A."/>
            <person name="Spalding M.H."/>
            <person name="Kapitonov V.V."/>
            <person name="Ren Q."/>
            <person name="Ferris P."/>
            <person name="Lindquist E."/>
            <person name="Shapiro H."/>
            <person name="Lucas S.M."/>
            <person name="Grimwood J."/>
            <person name="Schmutz J."/>
            <person name="Cardol P."/>
            <person name="Cerutti H."/>
            <person name="Chanfreau G."/>
            <person name="Chen C.L."/>
            <person name="Cognat V."/>
            <person name="Croft M.T."/>
            <person name="Dent R."/>
            <person name="Dutcher S."/>
            <person name="Fernandez E."/>
            <person name="Fukuzawa H."/>
            <person name="Gonzalez-Ballester D."/>
            <person name="Gonzalez-Halphen D."/>
            <person name="Hallmann A."/>
            <person name="Hanikenne M."/>
            <person name="Hippler M."/>
            <person name="Inwood W."/>
            <person name="Jabbari K."/>
            <person name="Kalanon M."/>
            <person name="Kuras R."/>
            <person name="Lefebvre P.A."/>
            <person name="Lemaire S.D."/>
            <person name="Lobanov A.V."/>
            <person name="Lohr M."/>
            <person name="Manuell A."/>
            <person name="Meier I."/>
            <person name="Mets L."/>
            <person name="Mittag M."/>
            <person name="Mittelmeier T."/>
            <person name="Moroney J.V."/>
            <person name="Moseley J."/>
            <person name="Napoli C."/>
            <person name="Nedelcu A.M."/>
            <person name="Niyogi K."/>
            <person name="Novoselov S.V."/>
            <person name="Paulsen I.T."/>
            <person name="Pazour G."/>
            <person name="Purton S."/>
            <person name="Ral J.P."/>
            <person name="Riano-Pachon D.M."/>
            <person name="Riekhof W."/>
            <person name="Rymarquis L."/>
            <person name="Schroda M."/>
            <person name="Stern D."/>
            <person name="Umen J."/>
            <person name="Willows R."/>
            <person name="Wilson N."/>
            <person name="Zimmer S.L."/>
            <person name="Allmer J."/>
            <person name="Balk J."/>
            <person name="Bisova K."/>
            <person name="Chen C.J."/>
            <person name="Elias M."/>
            <person name="Gendler K."/>
            <person name="Hauser C."/>
            <person name="Lamb M.R."/>
            <person name="Ledford H."/>
            <person name="Long J.C."/>
            <person name="Minagawa J."/>
            <person name="Page M.D."/>
            <person name="Pan J."/>
            <person name="Pootakham W."/>
            <person name="Roje S."/>
            <person name="Rose A."/>
            <person name="Stahlberg E."/>
            <person name="Terauchi A.M."/>
            <person name="Yang P."/>
            <person name="Ball S."/>
            <person name="Bowler C."/>
            <person name="Dieckmann C.L."/>
            <person name="Gladyshev V.N."/>
            <person name="Green P."/>
            <person name="Jorgensen R."/>
            <person name="Mayfield S."/>
            <person name="Mueller-Roeber B."/>
            <person name="Rajamani S."/>
            <person name="Sayre R.T."/>
            <person name="Brokstein P."/>
            <person name="Dubchak I."/>
            <person name="Goodstein D."/>
            <person name="Hornick L."/>
            <person name="Huang Y.W."/>
            <person name="Jhaveri J."/>
            <person name="Luo Y."/>
            <person name="Martinez D."/>
            <person name="Ngau W.C."/>
            <person name="Otillar B."/>
            <person name="Poliakov A."/>
            <person name="Porter A."/>
            <person name="Szajkowski L."/>
            <person name="Werner G."/>
            <person name="Zhou K."/>
            <person name="Grigoriev I.V."/>
            <person name="Rokhsar D.S."/>
            <person name="Grossman A.R."/>
        </authorList>
    </citation>
    <scope>NUCLEOTIDE SEQUENCE [LARGE SCALE GENOMIC DNA]</scope>
    <source>
        <strain evidence="4">CC-503</strain>
        <strain evidence="3">CC-503 cw92 mt+</strain>
    </source>
</reference>
<evidence type="ECO:0000256" key="1">
    <source>
        <dbReference type="RuleBase" id="RU361155"/>
    </source>
</evidence>
<reference evidence="3" key="2">
    <citation type="submission" date="2017-07" db="EMBL/GenBank/DDBJ databases">
        <title>WGS assembly of Chlamydomonas reinhardtii.</title>
        <authorList>
            <consortium name="Chlamydomonas Annotation Team"/>
            <consortium name="JGI Annotation Team"/>
            <person name="Merchant S.S."/>
            <person name="Prochnik S.E."/>
            <person name="Vallon O."/>
            <person name="Harris E.H."/>
            <person name="Karpowicz S.J."/>
            <person name="Witman G.B."/>
            <person name="Terry A."/>
            <person name="Salamov A."/>
            <person name="Fritz-Laylin L.K."/>
            <person name="Marechal-Drouard L."/>
            <person name="Marshall W.F."/>
            <person name="Qu L.H."/>
            <person name="Nelson D.R."/>
            <person name="Sanderfoot A.A."/>
            <person name="Spalding M.H."/>
            <person name="Kapitonov V.V."/>
            <person name="Ren Q."/>
            <person name="Ferris P."/>
            <person name="Lindquist E."/>
            <person name="Shapiro H."/>
            <person name="Lucas S.M."/>
            <person name="Grimwood J."/>
            <person name="Schmutz J."/>
            <person name="Grigoriev I.V."/>
            <person name="Rokhsar D.S."/>
        </authorList>
    </citation>
    <scope>NUCLEOTIDE SEQUENCE</scope>
    <source>
        <strain evidence="3">CC-503 cw92 mt+</strain>
    </source>
</reference>
<dbReference type="EMBL" id="CM008978">
    <property type="protein sequence ID" value="PNW70584.1"/>
    <property type="molecule type" value="Genomic_DNA"/>
</dbReference>
<dbReference type="Proteomes" id="UP000006906">
    <property type="component" value="Chromosome 17"/>
</dbReference>
<protein>
    <recommendedName>
        <fullName evidence="1">Sulfotransferase</fullName>
        <ecNumber evidence="1">2.8.2.-</ecNumber>
    </recommendedName>
</protein>
<feature type="domain" description="Sulfotransferase" evidence="2">
    <location>
        <begin position="316"/>
        <end position="446"/>
    </location>
</feature>
<dbReference type="PANTHER" id="PTHR15723:SF0">
    <property type="entry name" value="CARBOHYDRATE SULFOTRANSFERASE 15"/>
    <property type="match status" value="1"/>
</dbReference>
<dbReference type="KEGG" id="cre:CHLRE_17g725950v5"/>
<dbReference type="Pfam" id="PF00685">
    <property type="entry name" value="Sulfotransfer_1"/>
    <property type="match status" value="1"/>
</dbReference>
<dbReference type="OrthoDB" id="526228at2759"/>
<dbReference type="RefSeq" id="XP_042914803.1">
    <property type="nucleotide sequence ID" value="XM_043072345.1"/>
</dbReference>
<name>A0A2K3CQP8_CHLRE</name>
<dbReference type="GO" id="GO:0019319">
    <property type="term" value="P:hexose biosynthetic process"/>
    <property type="evidence" value="ECO:0000318"/>
    <property type="project" value="GO_Central"/>
</dbReference>
<evidence type="ECO:0000313" key="4">
    <source>
        <dbReference type="Proteomes" id="UP000006906"/>
    </source>
</evidence>
<dbReference type="AlphaFoldDB" id="A0A2K3CQP8"/>
<dbReference type="GO" id="GO:0050659">
    <property type="term" value="F:N-acetylgalactosamine 4-sulfate 6-O-sulfotransferase activity"/>
    <property type="evidence" value="ECO:0000318"/>
    <property type="project" value="GO_Central"/>
</dbReference>
<dbReference type="RefSeq" id="XP_042914804.1">
    <property type="nucleotide sequence ID" value="XM_043072344.1"/>
</dbReference>
<dbReference type="STRING" id="3055.A0A2K3CQP8"/>
<accession>A0A2K3CQP8</accession>
<dbReference type="InterPro" id="IPR052654">
    <property type="entry name" value="CS_Sulfotransferase"/>
</dbReference>
<proteinExistence type="inferred from homology"/>
<evidence type="ECO:0000259" key="2">
    <source>
        <dbReference type="Pfam" id="PF00685"/>
    </source>
</evidence>
<keyword evidence="1" id="KW-0808">Transferase</keyword>
<evidence type="ECO:0000313" key="3">
    <source>
        <dbReference type="EMBL" id="PNW70585.1"/>
    </source>
</evidence>
<dbReference type="PANTHER" id="PTHR15723">
    <property type="entry name" value="CARBOHYDRATE SULFOTRANSFERASE 15"/>
    <property type="match status" value="1"/>
</dbReference>
<dbReference type="OMA" id="GLFLEIW"/>
<dbReference type="GeneID" id="5722781"/>
<dbReference type="Gene3D" id="3.40.50.300">
    <property type="entry name" value="P-loop containing nucleotide triphosphate hydrolases"/>
    <property type="match status" value="1"/>
</dbReference>